<proteinExistence type="predicted"/>
<dbReference type="GO" id="GO:0005737">
    <property type="term" value="C:cytoplasm"/>
    <property type="evidence" value="ECO:0007669"/>
    <property type="project" value="TreeGrafter"/>
</dbReference>
<organism evidence="2 3">
    <name type="scientific">Aeropyrum camini SY1 = JCM 12091</name>
    <dbReference type="NCBI Taxonomy" id="1198449"/>
    <lineage>
        <taxon>Archaea</taxon>
        <taxon>Thermoproteota</taxon>
        <taxon>Thermoprotei</taxon>
        <taxon>Desulfurococcales</taxon>
        <taxon>Desulfurococcaceae</taxon>
        <taxon>Aeropyrum</taxon>
    </lineage>
</organism>
<dbReference type="GeneID" id="17109982"/>
<dbReference type="eggNOG" id="arCOG04149">
    <property type="taxonomic scope" value="Archaea"/>
</dbReference>
<dbReference type="GO" id="GO:0043023">
    <property type="term" value="F:ribosomal large subunit binding"/>
    <property type="evidence" value="ECO:0007669"/>
    <property type="project" value="InterPro"/>
</dbReference>
<dbReference type="STRING" id="1198449.ACAM_0530"/>
<dbReference type="InterPro" id="IPR007064">
    <property type="entry name" value="Nmd3_N"/>
</dbReference>
<feature type="domain" description="Nmd3 N-terminal" evidence="1">
    <location>
        <begin position="5"/>
        <end position="241"/>
    </location>
</feature>
<dbReference type="Pfam" id="PF04981">
    <property type="entry name" value="NMD3"/>
    <property type="match status" value="1"/>
</dbReference>
<dbReference type="PANTHER" id="PTHR12746">
    <property type="entry name" value="NONSENSE-MEDIATED MRNA DECAY PROTEIN 3"/>
    <property type="match status" value="1"/>
</dbReference>
<evidence type="ECO:0000259" key="1">
    <source>
        <dbReference type="Pfam" id="PF04981"/>
    </source>
</evidence>
<dbReference type="AlphaFoldDB" id="U3TF83"/>
<accession>U3TF83</accession>
<dbReference type="RefSeq" id="WP_022541274.1">
    <property type="nucleotide sequence ID" value="NC_022521.1"/>
</dbReference>
<dbReference type="Proteomes" id="UP000016887">
    <property type="component" value="Chromosome"/>
</dbReference>
<name>U3TF83_9CREN</name>
<dbReference type="PANTHER" id="PTHR12746:SF2">
    <property type="entry name" value="60S RIBOSOMAL EXPORT PROTEIN NMD3"/>
    <property type="match status" value="1"/>
</dbReference>
<dbReference type="PATRIC" id="fig|1198449.6.peg.536"/>
<evidence type="ECO:0000313" key="2">
    <source>
        <dbReference type="EMBL" id="BAN89999.1"/>
    </source>
</evidence>
<dbReference type="InterPro" id="IPR039768">
    <property type="entry name" value="Nmd3"/>
</dbReference>
<evidence type="ECO:0000313" key="3">
    <source>
        <dbReference type="Proteomes" id="UP000016887"/>
    </source>
</evidence>
<dbReference type="EMBL" id="AP012489">
    <property type="protein sequence ID" value="BAN89999.1"/>
    <property type="molecule type" value="Genomic_DNA"/>
</dbReference>
<reference evidence="2 3" key="1">
    <citation type="journal article" date="2013" name="Appl. Environ. Microbiol.">
        <title>Variation of the Virus-Related Elements within Syntenic Genomes of the Hyperthermophilic Archaeon Aeropyrum.</title>
        <authorList>
            <person name="Daifuku T."/>
            <person name="Yoshida T."/>
            <person name="Kitamura T."/>
            <person name="Kawaichi S."/>
            <person name="Inoue T."/>
            <person name="Nomura K."/>
            <person name="Yoshida Y."/>
            <person name="Kuno S."/>
            <person name="Sako Y."/>
        </authorList>
    </citation>
    <scope>NUCLEOTIDE SEQUENCE [LARGE SCALE GENOMIC DNA]</scope>
    <source>
        <strain evidence="2 3">SY1</strain>
    </source>
</reference>
<keyword evidence="3" id="KW-1185">Reference proteome</keyword>
<protein>
    <submittedName>
        <fullName evidence="2">NMD protein</fullName>
    </submittedName>
</protein>
<sequence>MPGVCPSCGRPLEGKGVRRLCPDCYVERYGVARLPETIRFVYCRDCGAYRYQGGWNEGLESAEDTLREYLHMVLTMRMKPTEAVEEAWVESIELMQGFEGPGLYTVLVTIAGRAGGRDLVERRTVSVEASQALCPRCTARSTGRGFEAEVRVRSTAGSLGGDVKAGVARVIRRNRSIAGFIVKVDESREGLDIYLTDQTAARMLAGKLRSEFSAEVKESYKLVGRQPSGKRKGRLTISVRIPEYRPGEIISVDGRPHLYLGRSGRGLVTIDLDSGRERVVDTSRSGVLAGVKRYEPGSSLRRMMLLSSDGDSIVFLDADKGMQEVVDAPKGSVMSFVDSMEPGRVYEVFIHGGRIYVLRETG</sequence>
<gene>
    <name evidence="2" type="ORF">ACAM_0530</name>
</gene>
<dbReference type="KEGG" id="acj:ACAM_0530"/>